<name>A0A1Q2MIJ1_9BACT</name>
<dbReference type="Gene3D" id="3.20.20.210">
    <property type="match status" value="1"/>
</dbReference>
<dbReference type="Proteomes" id="UP000188181">
    <property type="component" value="Chromosome"/>
</dbReference>
<evidence type="ECO:0000313" key="1">
    <source>
        <dbReference type="EMBL" id="AQQ72117.1"/>
    </source>
</evidence>
<sequence>MELNAKKQLHFTFWSGNGPSLIFIPSADLIQYDVDDYESRFSDPAKMYESEIKRASAIIDWPTDGIPTIRPNLGTIFIPAIAGQDYMIRDGQMPWPGSHFTVDQIRSLKNIDIENAQMMRLALEFYSIHRSIKSKEIECYHPDTQGVYDILHLLRGDELFYEMITEVDQTKELLGIITDLYVEVTKVLKAKIGEPANEMIHGHGTQQGLFFPQAGTRLSEDTDTLLSPAMIDEFAIPYMEQASKPFGGAFVHYCGKHEYLYEKILDCDFVRAIDLGNPEMYNTEWLLQKCAETDTVFYGKLAAQENEIWQDYIIRISKIIKKTGARCVLRPTVFPEIQDQCHEMLEMWHELTV</sequence>
<organism evidence="1 2">
    <name type="scientific">Limihaloglobus sulfuriphilus</name>
    <dbReference type="NCBI Taxonomy" id="1851148"/>
    <lineage>
        <taxon>Bacteria</taxon>
        <taxon>Pseudomonadati</taxon>
        <taxon>Planctomycetota</taxon>
        <taxon>Phycisphaerae</taxon>
        <taxon>Sedimentisphaerales</taxon>
        <taxon>Sedimentisphaeraceae</taxon>
        <taxon>Limihaloglobus</taxon>
    </lineage>
</organism>
<keyword evidence="2" id="KW-1185">Reference proteome</keyword>
<dbReference type="RefSeq" id="WP_146684343.1">
    <property type="nucleotide sequence ID" value="NZ_CP019646.1"/>
</dbReference>
<evidence type="ECO:0000313" key="2">
    <source>
        <dbReference type="Proteomes" id="UP000188181"/>
    </source>
</evidence>
<dbReference type="AlphaFoldDB" id="A0A1Q2MIJ1"/>
<accession>A0A1Q2MIJ1</accession>
<evidence type="ECO:0008006" key="3">
    <source>
        <dbReference type="Google" id="ProtNLM"/>
    </source>
</evidence>
<reference evidence="2" key="1">
    <citation type="submission" date="2017-02" db="EMBL/GenBank/DDBJ databases">
        <title>Comparative genomics and description of representatives of a novel lineage of planctomycetes thriving in anoxic sediments.</title>
        <authorList>
            <person name="Spring S."/>
            <person name="Bunk B."/>
            <person name="Sproer C."/>
        </authorList>
    </citation>
    <scope>NUCLEOTIDE SEQUENCE [LARGE SCALE GENOMIC DNA]</scope>
    <source>
        <strain evidence="2">SM-Chi-D1</strain>
    </source>
</reference>
<protein>
    <recommendedName>
        <fullName evidence="3">Methylcobalamin:coenzyme M methyltransferase</fullName>
    </recommendedName>
</protein>
<dbReference type="KEGG" id="pbas:SMSP2_02498"/>
<dbReference type="OrthoDB" id="2082033at2"/>
<dbReference type="InterPro" id="IPR038071">
    <property type="entry name" value="UROD/MetE-like_sf"/>
</dbReference>
<dbReference type="SUPFAM" id="SSF51726">
    <property type="entry name" value="UROD/MetE-like"/>
    <property type="match status" value="1"/>
</dbReference>
<dbReference type="EMBL" id="CP019646">
    <property type="protein sequence ID" value="AQQ72117.1"/>
    <property type="molecule type" value="Genomic_DNA"/>
</dbReference>
<gene>
    <name evidence="1" type="ORF">SMSP2_02498</name>
</gene>
<proteinExistence type="predicted"/>